<comment type="caution">
    <text evidence="2">The sequence shown here is derived from an EMBL/GenBank/DDBJ whole genome shotgun (WGS) entry which is preliminary data.</text>
</comment>
<feature type="region of interest" description="Disordered" evidence="1">
    <location>
        <begin position="319"/>
        <end position="351"/>
    </location>
</feature>
<dbReference type="EMBL" id="MU838998">
    <property type="protein sequence ID" value="KAK1771880.1"/>
    <property type="molecule type" value="Genomic_DNA"/>
</dbReference>
<feature type="compositionally biased region" description="Polar residues" evidence="1">
    <location>
        <begin position="290"/>
        <end position="305"/>
    </location>
</feature>
<evidence type="ECO:0000313" key="2">
    <source>
        <dbReference type="EMBL" id="KAK1771880.1"/>
    </source>
</evidence>
<feature type="compositionally biased region" description="Low complexity" evidence="1">
    <location>
        <begin position="275"/>
        <end position="288"/>
    </location>
</feature>
<gene>
    <name evidence="2" type="ORF">QBC33DRAFT_555041</name>
</gene>
<evidence type="ECO:0000256" key="1">
    <source>
        <dbReference type="SAM" id="MobiDB-lite"/>
    </source>
</evidence>
<accession>A0AAJ0C8G2</accession>
<feature type="region of interest" description="Disordered" evidence="1">
    <location>
        <begin position="119"/>
        <end position="139"/>
    </location>
</feature>
<feature type="compositionally biased region" description="Gly residues" evidence="1">
    <location>
        <begin position="334"/>
        <end position="350"/>
    </location>
</feature>
<dbReference type="Gene3D" id="2.70.50.70">
    <property type="match status" value="1"/>
</dbReference>
<sequence>MVNFNTPKIMAALGLVGSSAAHMIMNTPTPYNLHKLQTSPLGPATGGQVAVPFPCHGNFSITEITNVTAGSTQTVKFTGSAIHGGGSCQFSVNYGDQPSDDPSKWKVIYSIIGGCPADAQGNIEGSAPDDEDGRPDGRKCGNSFGKECVRQFDIPIPKGLPNGRFSFGWTWFNKIGNREMYMNCAPMVMTGGSDSNGTAFLDSLPPIFVANVAGLAQCTTNDGILNVPNPGRAGVLLAQPAADSEGTCPKSDGPNFDRSISGTLGSQGSSGSGSGSDSPSGQSSSLDSFPPTTFSYRPMPSSSSTLELPQTVIPVTLHTATTSSSSSAAPVATGGSGSGSGGSSSSGAGGPVPCSEEGALICLDPGYFGICDHGAAVRMELAVGTTCQDGKVVRRSV</sequence>
<dbReference type="PANTHER" id="PTHR36182:SF2">
    <property type="entry name" value="LYTIC POLYSACCHARIDE MONOOXYGENASE"/>
    <property type="match status" value="1"/>
</dbReference>
<evidence type="ECO:0000313" key="3">
    <source>
        <dbReference type="Proteomes" id="UP001244011"/>
    </source>
</evidence>
<dbReference type="GeneID" id="85312772"/>
<feature type="compositionally biased region" description="Low complexity" evidence="1">
    <location>
        <begin position="319"/>
        <end position="333"/>
    </location>
</feature>
<name>A0AAJ0C8G2_9PEZI</name>
<reference evidence="2" key="1">
    <citation type="submission" date="2023-06" db="EMBL/GenBank/DDBJ databases">
        <title>Genome-scale phylogeny and comparative genomics of the fungal order Sordariales.</title>
        <authorList>
            <consortium name="Lawrence Berkeley National Laboratory"/>
            <person name="Hensen N."/>
            <person name="Bonometti L."/>
            <person name="Westerberg I."/>
            <person name="Brannstrom I.O."/>
            <person name="Guillou S."/>
            <person name="Cros-Aarteil S."/>
            <person name="Calhoun S."/>
            <person name="Haridas S."/>
            <person name="Kuo A."/>
            <person name="Mondo S."/>
            <person name="Pangilinan J."/>
            <person name="Riley R."/>
            <person name="Labutti K."/>
            <person name="Andreopoulos B."/>
            <person name="Lipzen A."/>
            <person name="Chen C."/>
            <person name="Yanf M."/>
            <person name="Daum C."/>
            <person name="Ng V."/>
            <person name="Clum A."/>
            <person name="Steindorff A."/>
            <person name="Ohm R."/>
            <person name="Martin F."/>
            <person name="Silar P."/>
            <person name="Natvig D."/>
            <person name="Lalanne C."/>
            <person name="Gautier V."/>
            <person name="Ament-Velasquez S.L."/>
            <person name="Kruys A."/>
            <person name="Hutchinson M.I."/>
            <person name="Powell A.J."/>
            <person name="Barry K."/>
            <person name="Miller A.N."/>
            <person name="Grigoriev I.V."/>
            <person name="Debuchy R."/>
            <person name="Gladieux P."/>
            <person name="Thoren M.H."/>
            <person name="Johannesson H."/>
        </authorList>
    </citation>
    <scope>NUCLEOTIDE SEQUENCE</scope>
    <source>
        <strain evidence="2">8032-3</strain>
    </source>
</reference>
<organism evidence="2 3">
    <name type="scientific">Phialemonium atrogriseum</name>
    <dbReference type="NCBI Taxonomy" id="1093897"/>
    <lineage>
        <taxon>Eukaryota</taxon>
        <taxon>Fungi</taxon>
        <taxon>Dikarya</taxon>
        <taxon>Ascomycota</taxon>
        <taxon>Pezizomycotina</taxon>
        <taxon>Sordariomycetes</taxon>
        <taxon>Sordariomycetidae</taxon>
        <taxon>Cephalothecales</taxon>
        <taxon>Cephalothecaceae</taxon>
        <taxon>Phialemonium</taxon>
    </lineage>
</organism>
<evidence type="ECO:0008006" key="4">
    <source>
        <dbReference type="Google" id="ProtNLM"/>
    </source>
</evidence>
<feature type="region of interest" description="Disordered" evidence="1">
    <location>
        <begin position="242"/>
        <end position="305"/>
    </location>
</feature>
<protein>
    <recommendedName>
        <fullName evidence="4">Lytic polysaccharide monooxygenase</fullName>
    </recommendedName>
</protein>
<dbReference type="AlphaFoldDB" id="A0AAJ0C8G2"/>
<keyword evidence="3" id="KW-1185">Reference proteome</keyword>
<dbReference type="RefSeq" id="XP_060288093.1">
    <property type="nucleotide sequence ID" value="XM_060429585.1"/>
</dbReference>
<proteinExistence type="predicted"/>
<dbReference type="Proteomes" id="UP001244011">
    <property type="component" value="Unassembled WGS sequence"/>
</dbReference>
<dbReference type="PANTHER" id="PTHR36182">
    <property type="entry name" value="PROTEIN, PUTATIVE (AFU_ORTHOLOGUE AFUA_6G10930)-RELATED"/>
    <property type="match status" value="1"/>
</dbReference>